<dbReference type="Pfam" id="PF07366">
    <property type="entry name" value="SnoaL"/>
    <property type="match status" value="1"/>
</dbReference>
<protein>
    <submittedName>
        <fullName evidence="1">Ester cyclase</fullName>
    </submittedName>
</protein>
<dbReference type="InterPro" id="IPR032710">
    <property type="entry name" value="NTF2-like_dom_sf"/>
</dbReference>
<dbReference type="InterPro" id="IPR009959">
    <property type="entry name" value="Cyclase_SnoaL-like"/>
</dbReference>
<reference evidence="1 2" key="1">
    <citation type="journal article" date="2022" name="Arch. Microbiol.">
        <title>Paraburkholderia bengalensis sp. nov. isolated from roots of Oryza sativa, IR64.</title>
        <authorList>
            <person name="Nag P."/>
            <person name="Mondal N."/>
            <person name="Sarkar J."/>
            <person name="Das S."/>
        </authorList>
    </citation>
    <scope>NUCLEOTIDE SEQUENCE [LARGE SCALE GENOMIC DNA]</scope>
    <source>
        <strain evidence="1 2">IR64_4_BI</strain>
    </source>
</reference>
<accession>A0ABU8IQZ3</accession>
<dbReference type="Gene3D" id="3.10.450.50">
    <property type="match status" value="1"/>
</dbReference>
<evidence type="ECO:0000313" key="1">
    <source>
        <dbReference type="EMBL" id="MEI5997914.1"/>
    </source>
</evidence>
<dbReference type="EMBL" id="JACFYJ010000015">
    <property type="protein sequence ID" value="MEI5997914.1"/>
    <property type="molecule type" value="Genomic_DNA"/>
</dbReference>
<sequence>MTTNTISRLTNAEVLDLLAKAKNKQDVDEALTVAHEDVVIEIPSYDASGRGKEEVGALWRHFFVLFPDYAVSLDSVWDAPDGGIAVQGKISVTLTGEFEGHAPNGKRVTVPAFMLFGFRDEKISYELFHIDFGTICRASGVPLESAVAAIKKEARWSEYKHA</sequence>
<keyword evidence="2" id="KW-1185">Reference proteome</keyword>
<dbReference type="Proteomes" id="UP001386437">
    <property type="component" value="Unassembled WGS sequence"/>
</dbReference>
<gene>
    <name evidence="1" type="ORF">H3V53_12110</name>
</gene>
<comment type="caution">
    <text evidence="1">The sequence shown here is derived from an EMBL/GenBank/DDBJ whole genome shotgun (WGS) entry which is preliminary data.</text>
</comment>
<evidence type="ECO:0000313" key="2">
    <source>
        <dbReference type="Proteomes" id="UP001386437"/>
    </source>
</evidence>
<name>A0ABU8IQZ3_9BURK</name>
<dbReference type="RefSeq" id="WP_336598123.1">
    <property type="nucleotide sequence ID" value="NZ_JACFYJ010000015.1"/>
</dbReference>
<organism evidence="1 2">
    <name type="scientific">Paraburkholderia bengalensis</name>
    <dbReference type="NCBI Taxonomy" id="2747562"/>
    <lineage>
        <taxon>Bacteria</taxon>
        <taxon>Pseudomonadati</taxon>
        <taxon>Pseudomonadota</taxon>
        <taxon>Betaproteobacteria</taxon>
        <taxon>Burkholderiales</taxon>
        <taxon>Burkholderiaceae</taxon>
        <taxon>Paraburkholderia</taxon>
    </lineage>
</organism>
<proteinExistence type="predicted"/>
<dbReference type="SUPFAM" id="SSF54427">
    <property type="entry name" value="NTF2-like"/>
    <property type="match status" value="1"/>
</dbReference>